<sequence>MAHDRVYQALEPVVTARFTELCAHGQVPTFVPNAQGLPVLSDWTTPAYFNVVYRDLLADLPMYGLRIQTFAANKAQAMAQSMRAKREVVAAADVEMADAAPTGVAGPGPSTIQSMVDKAVAARMKKLEKPEGKGKGKGKGKDNGKKKTSSSSSNAKRPPEVKQYVPPPARFLPRSPIVPWRSSNKNSKSGPKRGNATGSKRGKGKGKRGGKK</sequence>
<organism evidence="2 3">
    <name type="scientific">Postia placenta MAD-698-R-SB12</name>
    <dbReference type="NCBI Taxonomy" id="670580"/>
    <lineage>
        <taxon>Eukaryota</taxon>
        <taxon>Fungi</taxon>
        <taxon>Dikarya</taxon>
        <taxon>Basidiomycota</taxon>
        <taxon>Agaricomycotina</taxon>
        <taxon>Agaricomycetes</taxon>
        <taxon>Polyporales</taxon>
        <taxon>Adustoporiaceae</taxon>
        <taxon>Rhodonia</taxon>
    </lineage>
</organism>
<keyword evidence="3" id="KW-1185">Reference proteome</keyword>
<feature type="compositionally biased region" description="Basic and acidic residues" evidence="1">
    <location>
        <begin position="126"/>
        <end position="145"/>
    </location>
</feature>
<feature type="region of interest" description="Disordered" evidence="1">
    <location>
        <begin position="126"/>
        <end position="212"/>
    </location>
</feature>
<proteinExistence type="predicted"/>
<dbReference type="EMBL" id="KZ110607">
    <property type="protein sequence ID" value="OSX57531.1"/>
    <property type="molecule type" value="Genomic_DNA"/>
</dbReference>
<dbReference type="Proteomes" id="UP000194127">
    <property type="component" value="Unassembled WGS sequence"/>
</dbReference>
<dbReference type="OrthoDB" id="3039717at2759"/>
<evidence type="ECO:0000313" key="2">
    <source>
        <dbReference type="EMBL" id="OSX57531.1"/>
    </source>
</evidence>
<dbReference type="RefSeq" id="XP_024334325.1">
    <property type="nucleotide sequence ID" value="XM_024487038.1"/>
</dbReference>
<accession>A0A1X6MM71</accession>
<name>A0A1X6MM71_9APHY</name>
<gene>
    <name evidence="2" type="ORF">POSPLADRAFT_1156170</name>
</gene>
<dbReference type="AlphaFoldDB" id="A0A1X6MM71"/>
<feature type="compositionally biased region" description="Basic residues" evidence="1">
    <location>
        <begin position="200"/>
        <end position="212"/>
    </location>
</feature>
<dbReference type="GeneID" id="36331987"/>
<protein>
    <submittedName>
        <fullName evidence="2">Uncharacterized protein</fullName>
    </submittedName>
</protein>
<evidence type="ECO:0000256" key="1">
    <source>
        <dbReference type="SAM" id="MobiDB-lite"/>
    </source>
</evidence>
<evidence type="ECO:0000313" key="3">
    <source>
        <dbReference type="Proteomes" id="UP000194127"/>
    </source>
</evidence>
<reference evidence="2 3" key="1">
    <citation type="submission" date="2017-04" db="EMBL/GenBank/DDBJ databases">
        <title>Genome Sequence of the Model Brown-Rot Fungus Postia placenta SB12.</title>
        <authorList>
            <consortium name="DOE Joint Genome Institute"/>
            <person name="Gaskell J."/>
            <person name="Kersten P."/>
            <person name="Larrondo L.F."/>
            <person name="Canessa P."/>
            <person name="Martinez D."/>
            <person name="Hibbett D."/>
            <person name="Schmoll M."/>
            <person name="Kubicek C.P."/>
            <person name="Martinez A.T."/>
            <person name="Yadav J."/>
            <person name="Master E."/>
            <person name="Magnuson J.K."/>
            <person name="James T."/>
            <person name="Yaver D."/>
            <person name="Berka R."/>
            <person name="Labutti K."/>
            <person name="Lipzen A."/>
            <person name="Aerts A."/>
            <person name="Barry K."/>
            <person name="Henrissat B."/>
            <person name="Blanchette R."/>
            <person name="Grigoriev I."/>
            <person name="Cullen D."/>
        </authorList>
    </citation>
    <scope>NUCLEOTIDE SEQUENCE [LARGE SCALE GENOMIC DNA]</scope>
    <source>
        <strain evidence="2 3">MAD-698-R-SB12</strain>
    </source>
</reference>
<dbReference type="STRING" id="670580.A0A1X6MM71"/>